<proteinExistence type="predicted"/>
<feature type="transmembrane region" description="Helical" evidence="1">
    <location>
        <begin position="283"/>
        <end position="305"/>
    </location>
</feature>
<keyword evidence="1" id="KW-0472">Membrane</keyword>
<dbReference type="RefSeq" id="WP_051158050.1">
    <property type="nucleotide sequence ID" value="NZ_JBIRUQ010000015.1"/>
</dbReference>
<protein>
    <submittedName>
        <fullName evidence="2">Uncharacterized protein</fullName>
    </submittedName>
</protein>
<reference evidence="2 3" key="1">
    <citation type="submission" date="2024-10" db="EMBL/GenBank/DDBJ databases">
        <title>The Natural Products Discovery Center: Release of the First 8490 Sequenced Strains for Exploring Actinobacteria Biosynthetic Diversity.</title>
        <authorList>
            <person name="Kalkreuter E."/>
            <person name="Kautsar S.A."/>
            <person name="Yang D."/>
            <person name="Bader C.D."/>
            <person name="Teijaro C.N."/>
            <person name="Fluegel L."/>
            <person name="Davis C.M."/>
            <person name="Simpson J.R."/>
            <person name="Lauterbach L."/>
            <person name="Steele A.D."/>
            <person name="Gui C."/>
            <person name="Meng S."/>
            <person name="Li G."/>
            <person name="Viehrig K."/>
            <person name="Ye F."/>
            <person name="Su P."/>
            <person name="Kiefer A.F."/>
            <person name="Nichols A."/>
            <person name="Cepeda A.J."/>
            <person name="Yan W."/>
            <person name="Fan B."/>
            <person name="Jiang Y."/>
            <person name="Adhikari A."/>
            <person name="Zheng C.-J."/>
            <person name="Schuster L."/>
            <person name="Cowan T.M."/>
            <person name="Smanski M.J."/>
            <person name="Chevrette M.G."/>
            <person name="De Carvalho L.P.S."/>
            <person name="Shen B."/>
        </authorList>
    </citation>
    <scope>NUCLEOTIDE SEQUENCE [LARGE SCALE GENOMIC DNA]</scope>
    <source>
        <strain evidence="2 3">NPDC020568</strain>
    </source>
</reference>
<evidence type="ECO:0000256" key="1">
    <source>
        <dbReference type="SAM" id="Phobius"/>
    </source>
</evidence>
<feature type="transmembrane region" description="Helical" evidence="1">
    <location>
        <begin position="141"/>
        <end position="161"/>
    </location>
</feature>
<evidence type="ECO:0000313" key="2">
    <source>
        <dbReference type="EMBL" id="MFI1465257.1"/>
    </source>
</evidence>
<feature type="transmembrane region" description="Helical" evidence="1">
    <location>
        <begin position="173"/>
        <end position="194"/>
    </location>
</feature>
<accession>A0ABW7TW53</accession>
<name>A0ABW7TW53_9NOCA</name>
<dbReference type="Proteomes" id="UP001611263">
    <property type="component" value="Unassembled WGS sequence"/>
</dbReference>
<feature type="transmembrane region" description="Helical" evidence="1">
    <location>
        <begin position="311"/>
        <end position="331"/>
    </location>
</feature>
<feature type="transmembrane region" description="Helical" evidence="1">
    <location>
        <begin position="110"/>
        <end position="129"/>
    </location>
</feature>
<feature type="transmembrane region" description="Helical" evidence="1">
    <location>
        <begin position="215"/>
        <end position="238"/>
    </location>
</feature>
<dbReference type="EMBL" id="JBIRUQ010000015">
    <property type="protein sequence ID" value="MFI1465257.1"/>
    <property type="molecule type" value="Genomic_DNA"/>
</dbReference>
<keyword evidence="1" id="KW-1133">Transmembrane helix</keyword>
<comment type="caution">
    <text evidence="2">The sequence shown here is derived from an EMBL/GenBank/DDBJ whole genome shotgun (WGS) entry which is preliminary data.</text>
</comment>
<keyword evidence="1" id="KW-0812">Transmembrane</keyword>
<feature type="transmembrane region" description="Helical" evidence="1">
    <location>
        <begin position="250"/>
        <end position="271"/>
    </location>
</feature>
<dbReference type="GeneID" id="93507607"/>
<gene>
    <name evidence="2" type="ORF">ACH4WX_31485</name>
</gene>
<evidence type="ECO:0000313" key="3">
    <source>
        <dbReference type="Proteomes" id="UP001611263"/>
    </source>
</evidence>
<organism evidence="2 3">
    <name type="scientific">Nocardia carnea</name>
    <dbReference type="NCBI Taxonomy" id="37328"/>
    <lineage>
        <taxon>Bacteria</taxon>
        <taxon>Bacillati</taxon>
        <taxon>Actinomycetota</taxon>
        <taxon>Actinomycetes</taxon>
        <taxon>Mycobacteriales</taxon>
        <taxon>Nocardiaceae</taxon>
        <taxon>Nocardia</taxon>
    </lineage>
</organism>
<sequence>MRRRRGKAAWTLLLLAPICGELTFSAVGMPIMWLVFPALIPMYGAGVLLVRELVVRAGGGWPSLILMGLVYELAEDGFGLQALTSTTMYNADEWGSRLLGFNATYWETQAGYHIVFSVMIPIVITDLLFPELKQRSYLRRRGLVGVSLTALAGLALARVTFSATEDPGYQAPIGFSIGLVIVMIILSFVALRILSNRVLPAGPLLQVSGNHRAPATIVIGPVAGVATLAFLCLLFPRGNPPEGPALGEGVSVYLSMAAAAAVAVGVSMLIRRWSSSSDWTDRHLIWLVGGALVGHTAAMVLMVLIDPPDTPTTIAAVTTGTLVIIVTAVLLTRLSGRVLLREQARHDLTTPATLSGHE</sequence>
<keyword evidence="3" id="KW-1185">Reference proteome</keyword>